<feature type="domain" description="Integron-associated effector binding protein" evidence="1">
    <location>
        <begin position="18"/>
        <end position="154"/>
    </location>
</feature>
<keyword evidence="3" id="KW-1185">Reference proteome</keyword>
<evidence type="ECO:0000313" key="3">
    <source>
        <dbReference type="Proteomes" id="UP000008467"/>
    </source>
</evidence>
<dbReference type="Proteomes" id="UP000008467">
    <property type="component" value="Chromosome"/>
</dbReference>
<dbReference type="InterPro" id="IPR029441">
    <property type="entry name" value="Cass2"/>
</dbReference>
<dbReference type="Pfam" id="PF14526">
    <property type="entry name" value="Cass2"/>
    <property type="match status" value="1"/>
</dbReference>
<dbReference type="EMBL" id="CP002582">
    <property type="protein sequence ID" value="ADZ85728.1"/>
    <property type="molecule type" value="Genomic_DNA"/>
</dbReference>
<dbReference type="KEGG" id="cle:Clole_4050"/>
<name>F2JL83_CELLD</name>
<dbReference type="Gene3D" id="3.20.80.10">
    <property type="entry name" value="Regulatory factor, effector binding domain"/>
    <property type="match status" value="1"/>
</dbReference>
<accession>F2JL83</accession>
<reference evidence="2 3" key="1">
    <citation type="journal article" date="2011" name="J. Bacteriol.">
        <title>Complete genome sequence of the cellulose-degrading bacterium Cellulosilyticum lentocellum.</title>
        <authorList>
            <consortium name="US DOE Joint Genome Institute"/>
            <person name="Miller D.A."/>
            <person name="Suen G."/>
            <person name="Bruce D."/>
            <person name="Copeland A."/>
            <person name="Cheng J.F."/>
            <person name="Detter C."/>
            <person name="Goodwin L.A."/>
            <person name="Han C.S."/>
            <person name="Hauser L.J."/>
            <person name="Land M.L."/>
            <person name="Lapidus A."/>
            <person name="Lucas S."/>
            <person name="Meincke L."/>
            <person name="Pitluck S."/>
            <person name="Tapia R."/>
            <person name="Teshima H."/>
            <person name="Woyke T."/>
            <person name="Fox B.G."/>
            <person name="Angert E.R."/>
            <person name="Currie C.R."/>
        </authorList>
    </citation>
    <scope>NUCLEOTIDE SEQUENCE [LARGE SCALE GENOMIC DNA]</scope>
    <source>
        <strain evidence="3">ATCC 49066 / DSM 5427 / NCIMB 11756 / RHM5</strain>
    </source>
</reference>
<proteinExistence type="predicted"/>
<dbReference type="RefSeq" id="WP_013659000.1">
    <property type="nucleotide sequence ID" value="NC_015275.1"/>
</dbReference>
<dbReference type="HOGENOM" id="CLU_1640758_0_0_9"/>
<organism evidence="2 3">
    <name type="scientific">Cellulosilyticum lentocellum (strain ATCC 49066 / DSM 5427 / NCIMB 11756 / RHM5)</name>
    <name type="common">Clostridium lentocellum</name>
    <dbReference type="NCBI Taxonomy" id="642492"/>
    <lineage>
        <taxon>Bacteria</taxon>
        <taxon>Bacillati</taxon>
        <taxon>Bacillota</taxon>
        <taxon>Clostridia</taxon>
        <taxon>Lachnospirales</taxon>
        <taxon>Cellulosilyticaceae</taxon>
        <taxon>Cellulosilyticum</taxon>
    </lineage>
</organism>
<dbReference type="eggNOG" id="ENOG50343AJ">
    <property type="taxonomic scope" value="Bacteria"/>
</dbReference>
<gene>
    <name evidence="2" type="ordered locus">Clole_4050</name>
</gene>
<dbReference type="STRING" id="642492.Clole_4050"/>
<dbReference type="InterPro" id="IPR011256">
    <property type="entry name" value="Reg_factor_effector_dom_sf"/>
</dbReference>
<evidence type="ECO:0000313" key="2">
    <source>
        <dbReference type="EMBL" id="ADZ85728.1"/>
    </source>
</evidence>
<protein>
    <recommendedName>
        <fullName evidence="1">Integron-associated effector binding protein domain-containing protein</fullName>
    </recommendedName>
</protein>
<evidence type="ECO:0000259" key="1">
    <source>
        <dbReference type="Pfam" id="PF14526"/>
    </source>
</evidence>
<dbReference type="AlphaFoldDB" id="F2JL83"/>
<sequence length="161" mass="18231">MMFVEKNSTEIIVIDREIKVVGLSLQKSGLPISFASLGKLWDIYGETYRGSVKNAETPVVEYAVCLNKTPDYIAGCGVTEIDKVEKDCLSFIIPLGKYIKDTFNAETFEQLTGEVRGKRNVKAWAKKNKVNINGQFTIEVYPREDFEKGNFQMYTLTPVKE</sequence>